<dbReference type="SUPFAM" id="SSF89372">
    <property type="entry name" value="Fucose-specific lectin"/>
    <property type="match status" value="1"/>
</dbReference>
<dbReference type="Gene3D" id="2.60.40.4070">
    <property type="match status" value="1"/>
</dbReference>
<dbReference type="InterPro" id="IPR025965">
    <property type="entry name" value="FlgD/Vpr_Ig-like"/>
</dbReference>
<sequence>MYLFLILLFVVQQWTTPVRVSPDSLDDTHPAICIDDVGFVWVYWYNSNHLWTRCYRPFGGWSEVFLIDTAKCKIPQVTTSSACKGTYEIPDWIIAWVDSSSYIRLSLCDMMPPGPAWYTTPPDSRIMGYNPAITSDTAGNIWCVWADGGCYMASCYDGTQWSDLDTLQKFPTTDTLETFTAGITTNHEGNIWVAYNGGVIWAQYWDGANWSTPETLSVGYAGSAYTYPMLCSDSQKVWIAWLNSVFGNWKILCRYHNGMEWSEIIEFPLVSDTLGGYHNPHQAICLDNQGRLWAGWWEETWIEMLHYIIIGGSYSSGTWDDTAVVDYYYGACGGYPSIAYGDNKVWMVWQSEKEGDYNIYGSYTEVTGVEDTIPISMDFALLQNYPNPFNTLTSIRYVLPNDSYVELTVYGIQGHLVRRLTDGWKPSGIHSVGWDGKDEWGRDVGSGIYFYQLKAAGGIKITRKMVILR</sequence>
<evidence type="ECO:0000313" key="3">
    <source>
        <dbReference type="Proteomes" id="UP000215215"/>
    </source>
</evidence>
<protein>
    <recommendedName>
        <fullName evidence="1">FlgD/Vpr Ig-like domain-containing protein</fullName>
    </recommendedName>
</protein>
<dbReference type="Proteomes" id="UP000215215">
    <property type="component" value="Unassembled WGS sequence"/>
</dbReference>
<accession>A0A235BUC5</accession>
<comment type="caution">
    <text evidence="2">The sequence shown here is derived from an EMBL/GenBank/DDBJ whole genome shotgun (WGS) entry which is preliminary data.</text>
</comment>
<name>A0A235BUC5_UNCW3</name>
<proteinExistence type="predicted"/>
<reference evidence="2 3" key="1">
    <citation type="submission" date="2017-07" db="EMBL/GenBank/DDBJ databases">
        <title>Recovery of genomes from metagenomes via a dereplication, aggregation, and scoring strategy.</title>
        <authorList>
            <person name="Sieber C.M."/>
            <person name="Probst A.J."/>
            <person name="Sharrar A."/>
            <person name="Thomas B.C."/>
            <person name="Hess M."/>
            <person name="Tringe S.G."/>
            <person name="Banfield J.F."/>
        </authorList>
    </citation>
    <scope>NUCLEOTIDE SEQUENCE [LARGE SCALE GENOMIC DNA]</scope>
    <source>
        <strain evidence="2">JGI_Cruoil_03_44_89</strain>
    </source>
</reference>
<feature type="domain" description="FlgD/Vpr Ig-like" evidence="1">
    <location>
        <begin position="394"/>
        <end position="456"/>
    </location>
</feature>
<gene>
    <name evidence="2" type="ORF">CH333_04435</name>
</gene>
<dbReference type="Pfam" id="PF13860">
    <property type="entry name" value="FlgD_ig"/>
    <property type="match status" value="1"/>
</dbReference>
<dbReference type="EMBL" id="NOZQ01000089">
    <property type="protein sequence ID" value="OYD16050.1"/>
    <property type="molecule type" value="Genomic_DNA"/>
</dbReference>
<evidence type="ECO:0000259" key="1">
    <source>
        <dbReference type="Pfam" id="PF13860"/>
    </source>
</evidence>
<evidence type="ECO:0000313" key="2">
    <source>
        <dbReference type="EMBL" id="OYD16050.1"/>
    </source>
</evidence>
<organism evidence="2 3">
    <name type="scientific">candidate division WOR-3 bacterium JGI_Cruoil_03_44_89</name>
    <dbReference type="NCBI Taxonomy" id="1973748"/>
    <lineage>
        <taxon>Bacteria</taxon>
        <taxon>Bacteria division WOR-3</taxon>
    </lineage>
</organism>
<dbReference type="AlphaFoldDB" id="A0A235BUC5"/>
<dbReference type="InterPro" id="IPR026444">
    <property type="entry name" value="Secre_tail"/>
</dbReference>
<dbReference type="NCBIfam" id="TIGR04183">
    <property type="entry name" value="Por_Secre_tail"/>
    <property type="match status" value="1"/>
</dbReference>